<evidence type="ECO:0000256" key="2">
    <source>
        <dbReference type="SAM" id="SignalP"/>
    </source>
</evidence>
<organism evidence="3 4">
    <name type="scientific">Rubritalea squalenifaciens DSM 18772</name>
    <dbReference type="NCBI Taxonomy" id="1123071"/>
    <lineage>
        <taxon>Bacteria</taxon>
        <taxon>Pseudomonadati</taxon>
        <taxon>Verrucomicrobiota</taxon>
        <taxon>Verrucomicrobiia</taxon>
        <taxon>Verrucomicrobiales</taxon>
        <taxon>Rubritaleaceae</taxon>
        <taxon>Rubritalea</taxon>
    </lineage>
</organism>
<keyword evidence="2" id="KW-0732">Signal</keyword>
<keyword evidence="4" id="KW-1185">Reference proteome</keyword>
<feature type="compositionally biased region" description="Low complexity" evidence="1">
    <location>
        <begin position="1487"/>
        <end position="1498"/>
    </location>
</feature>
<gene>
    <name evidence="3" type="ORF">SAMN02745181_1972</name>
</gene>
<evidence type="ECO:0000313" key="4">
    <source>
        <dbReference type="Proteomes" id="UP000184510"/>
    </source>
</evidence>
<evidence type="ECO:0000256" key="1">
    <source>
        <dbReference type="SAM" id="MobiDB-lite"/>
    </source>
</evidence>
<dbReference type="InParanoid" id="A0A1M6J0K5"/>
<dbReference type="STRING" id="1123071.SAMN02745181_1972"/>
<feature type="region of interest" description="Disordered" evidence="1">
    <location>
        <begin position="1556"/>
        <end position="1599"/>
    </location>
</feature>
<dbReference type="RefSeq" id="WP_143183542.1">
    <property type="nucleotide sequence ID" value="NZ_FQYR01000003.1"/>
</dbReference>
<feature type="signal peptide" evidence="2">
    <location>
        <begin position="1"/>
        <end position="19"/>
    </location>
</feature>
<protein>
    <submittedName>
        <fullName evidence="3">Uncharacterized protein</fullName>
    </submittedName>
</protein>
<dbReference type="EMBL" id="FQYR01000003">
    <property type="protein sequence ID" value="SHJ40238.1"/>
    <property type="molecule type" value="Genomic_DNA"/>
</dbReference>
<feature type="compositionally biased region" description="Low complexity" evidence="1">
    <location>
        <begin position="1560"/>
        <end position="1576"/>
    </location>
</feature>
<feature type="region of interest" description="Disordered" evidence="1">
    <location>
        <begin position="1035"/>
        <end position="1061"/>
    </location>
</feature>
<accession>A0A1M6J0K5</accession>
<name>A0A1M6J0K5_9BACT</name>
<proteinExistence type="predicted"/>
<feature type="chain" id="PRO_5013133278" evidence="2">
    <location>
        <begin position="20"/>
        <end position="2301"/>
    </location>
</feature>
<sequence>MKVHAVVIAFCLSASLKLAADPANPVEERWVLADDKSTVLKTLTPGTDDYFFYHALYQQHQGNREAYLKHIHAWEEKLKKNKESTPERLRQLENRQALLNFESNNESLKREGQRHLTNYLDLTLHHDKPLSREEIQLPSSVDADKISAEAFEKNLVGHLPSQRLRQMTTTKLRAMVVSERAWDQETRKTLLGKVKRADIPGMETLLQANFSDERNGLKFEDVACHRNLTAPQLDALSKQFPQLLQNKTFLKIRLERLRGTPSQELDMRRNPEKLIVWLEKVDEFTQTLPPHFNTLKAETLHHLLRCKADADEYPLDLFVRYLTLPRPPASIWRPSTKVHEHVVKFPSGLLANDCLPSVHNESALLEKYLDQLLTDKVSQDRIAPYFESDYFRKRTAMARIQAGMVYDKDAISPKEYVALRDEASLRIASSSKNHFLAEDQVSLNLDLKNVDQLTVSIYQLDSLNYALKNHKTIDLSLDLGGLSPNISRKIDFDQDPLLKHRHTLALPELKGVGSWIVKLQGNSQSATALILKGEMHSSVRDTGSGQEIFVTDFQGQALENIEVHVDSKKYTTDANGIVVLPYATYSKRSQVILHQPNKETGTGRTRLVTVYRKSARQELQLSSIAHPEQWLSGQTAKIYLRPSFLINNKLADLNYLSDTRITLEGILEDESKIRLTKIENPSLSAYDYLPVQFHVPENLNRIDILMEAVIKPPHLPTETPVNAKLQLVTLSSTDTQKIAHGYFQKTPNGWTLSILGLNGEPFPGHDLTLSFKHKHYTRQLELGLRTDKSGVIQLGSMEGIESVSLENNSTHASCKLNLSSTKYISAKQQYTSGKDIELLLASPPSLSALSYSLTSIDNQKASYFANLALAGEKLLIKKLPKGEYRLQVEGFEPLSFHVVAATRQGAWATHQGSSYEIDTSSYPVIADPKLNREQVEIQVANYSKDARVHLVASRFSDNSAAMRPNLPASADMDIVRFGFYPSTWNNGGTLSSEQQYIITRRNAPRRLGNMLPKPTWHLQPWESNKISEFNEYYEDAEDGNDSGRGSASFGRKGKGKSAGSLNPLSSDSPLTFLAHPAVVLCNLKPNEQGKLSINLKRFRHHSRLDIIVTDGVNSTSRQIALPASLMETRDQRLLKTLDTAKHFKSRQTRAVLKPGEKVEIENILHAKWKAYSSLSNVWSYFHTHANSQEFRETINLLTPALHWPKLEQQERLALLETAGGFELHLFIKKRDPEWFEKHVRPMLTNKRRKAFIDHYLLDHDLAPYLELAKYQNLNVIEKALLAHKLPGKNKEILEHLEMLHWRSNPSPEVHTELFTSLLRQEMMENAQIAVHTKTGGSLKLRKKLSQITIPVVDFNNVSVEEALDFIRLRSRELDKSSFDGTDVGLNITVRKPTIVGGDYGDTGGFGDTSSPGSKKIDNLQLRNVPMQVLLDQICKKTGLRYRIEDHGVVLLPATDSDDAEIFTRSIQVPPDFMTLMGDGGGTEDSFDGSSDPFSSPSDAGGIGLRATPPAKELLEKSGITFPEGATATFDKRTGMLTIRNTATNLDLVDALTQSLRESPASSKTTRTYKRTSASPSNTPPAPQQAGGSDSDDPFSTAGGSIQNTLRERFSVTPATPLYDPQTLPNETKAYLEANYLRRSQTSARLNVPINRFWLDLAAWDGKSPFLSPHFAECRYNVHEALIALAFLDLDFEGQDIDSAIEQNTLSVTAKQPTLLYYQDTIAVEKTNKDNSLLGSLRYFLKGDEFTVTKEGKKKENSIQDDQFHSRAIYNADLIITNPTGLEREVEILRQIPAGAIRIDSNESLESTKTLIPPHGSHRQVISFYFPAAGEYTHYTPEIYEDHQLAIGLPAKSLKVSASPKPEVTDSWYHIATNGSDQELLTALRTRQFQPNDFDDLGWRLADRDLYLKVVEILRTRKLSAPAVEQFAFRHYDSETVSTYLAKPDHFSNQFGSYFDTQLANISPYTNRRFEDTEWRPLVKTRSYQLRDNLPISQIPVWDDYLDLLSHLIWMPALGNEEKLTMVYHLFSHERDAEALQLLNTCERSQTEAKMQWDYLKAYALFSEAKPEEAVSLAKQWMNKSTPQWDQRFQSILDQIEEIKSASLMESDWGQTEESQDQQWSAQITPDHQLVINHDGLEQLILKVYPIDLEFLFTATPFLEGQNQVHTAVLPAKTMVILLDNKEKISSSALPEEFKTGNKLLVLEGAGSSWVQTLQSSTLVVTPNKGRGLLQASANGKPLAKTYIKIYAETNDGEVVFFKDGHTDLRGMFDYRSHNEYAPADIRKFAIYADHELHGARTIEIK</sequence>
<dbReference type="OrthoDB" id="173865at2"/>
<reference evidence="3 4" key="1">
    <citation type="submission" date="2016-11" db="EMBL/GenBank/DDBJ databases">
        <authorList>
            <person name="Jaros S."/>
            <person name="Januszkiewicz K."/>
            <person name="Wedrychowicz H."/>
        </authorList>
    </citation>
    <scope>NUCLEOTIDE SEQUENCE [LARGE SCALE GENOMIC DNA]</scope>
    <source>
        <strain evidence="3 4">DSM 18772</strain>
    </source>
</reference>
<dbReference type="Proteomes" id="UP000184510">
    <property type="component" value="Unassembled WGS sequence"/>
</dbReference>
<feature type="region of interest" description="Disordered" evidence="1">
    <location>
        <begin position="1478"/>
        <end position="1505"/>
    </location>
</feature>
<evidence type="ECO:0000313" key="3">
    <source>
        <dbReference type="EMBL" id="SHJ40238.1"/>
    </source>
</evidence>